<dbReference type="GO" id="GO:0005886">
    <property type="term" value="C:plasma membrane"/>
    <property type="evidence" value="ECO:0007669"/>
    <property type="project" value="TreeGrafter"/>
</dbReference>
<feature type="transmembrane region" description="Helical" evidence="3">
    <location>
        <begin position="376"/>
        <end position="398"/>
    </location>
</feature>
<dbReference type="GO" id="GO:0007165">
    <property type="term" value="P:signal transduction"/>
    <property type="evidence" value="ECO:0007669"/>
    <property type="project" value="InterPro"/>
</dbReference>
<dbReference type="PANTHER" id="PTHR45138:SF9">
    <property type="entry name" value="DIGUANYLATE CYCLASE DGCM-RELATED"/>
    <property type="match status" value="1"/>
</dbReference>
<evidence type="ECO:0000256" key="2">
    <source>
        <dbReference type="ARBA" id="ARBA00034247"/>
    </source>
</evidence>
<dbReference type="InterPro" id="IPR029787">
    <property type="entry name" value="Nucleotide_cyclase"/>
</dbReference>
<dbReference type="InterPro" id="IPR003660">
    <property type="entry name" value="HAMP_dom"/>
</dbReference>
<dbReference type="Gene3D" id="3.30.70.270">
    <property type="match status" value="1"/>
</dbReference>
<protein>
    <recommendedName>
        <fullName evidence="1">diguanylate cyclase</fullName>
        <ecNumber evidence="1">2.7.7.65</ecNumber>
    </recommendedName>
</protein>
<dbReference type="Pfam" id="PF00990">
    <property type="entry name" value="GGDEF"/>
    <property type="match status" value="1"/>
</dbReference>
<dbReference type="GO" id="GO:1902201">
    <property type="term" value="P:negative regulation of bacterial-type flagellum-dependent cell motility"/>
    <property type="evidence" value="ECO:0007669"/>
    <property type="project" value="TreeGrafter"/>
</dbReference>
<dbReference type="GO" id="GO:0043709">
    <property type="term" value="P:cell adhesion involved in single-species biofilm formation"/>
    <property type="evidence" value="ECO:0007669"/>
    <property type="project" value="TreeGrafter"/>
</dbReference>
<sequence length="660" mass="71985">MISSSLSALLKIVFGSKVKRKTRHTLASRALRLAALRIALVCACAGGVSYFINHAALEQSVRKQLSLSTEQALQRESLPFREVKDLEKNFLVEFDRIYAAAEARQSLALDFDHIFYRHEDGSYTQRPGLFEGEPLPDGRRFPGMSATYAPDVTPDEDVKTRFALSYLLSYQFGSAAKGRLFNFYGVVPEKGFPIYQAADIAKVFQYEGPDALKLETFEFYSRGFAGPQNDTFFTRIYWDPSNNAWMTTIATPDAPDASGKHRIMACVDVLLDDLMKRTASPTLPGARATIFATDAQGTLIFDGKYADKITASAGEASISSLEIADYQPLLKASQSIGAGSVSLIDSNTEITAVGRIPDTPWVLAVHYPKSLMRSAILTNLGIVIAVGLLTLLVELFILRSILQKQVAEPLVRLIHATQLVGRSGVTVANDALPTHSDDEIGELARDFASMAARVHAAHEALEGKIRDRTSELERLNQRLLTISQTDEMTGVANRRRFDEVLASELAGLGQGQELLMLAMVDADWFKGYNDRYGHPAGDACLKEIAGVLERNTRSKQDLVARYGGEEFAIIARVASAGNAPIIGQALCSAMAAVKRTHEGSPFGHVTISVGIALATPDQNISPEALLLEADRALYRAKQRGRNQAVIAEPSADTEIQQIGA</sequence>
<dbReference type="CDD" id="cd06225">
    <property type="entry name" value="HAMP"/>
    <property type="match status" value="1"/>
</dbReference>
<dbReference type="SMART" id="SM00304">
    <property type="entry name" value="HAMP"/>
    <property type="match status" value="1"/>
</dbReference>
<evidence type="ECO:0000259" key="5">
    <source>
        <dbReference type="PROSITE" id="PS50887"/>
    </source>
</evidence>
<dbReference type="CDD" id="cd01949">
    <property type="entry name" value="GGDEF"/>
    <property type="match status" value="1"/>
</dbReference>
<dbReference type="PROSITE" id="PS50887">
    <property type="entry name" value="GGDEF"/>
    <property type="match status" value="1"/>
</dbReference>
<dbReference type="FunFam" id="3.30.70.270:FF:000001">
    <property type="entry name" value="Diguanylate cyclase domain protein"/>
    <property type="match status" value="1"/>
</dbReference>
<dbReference type="GO" id="GO:0052621">
    <property type="term" value="F:diguanylate cyclase activity"/>
    <property type="evidence" value="ECO:0007669"/>
    <property type="project" value="UniProtKB-EC"/>
</dbReference>
<dbReference type="AlphaFoldDB" id="A0A2A6JBJ6"/>
<feature type="domain" description="HAMP" evidence="4">
    <location>
        <begin position="404"/>
        <end position="459"/>
    </location>
</feature>
<keyword evidence="3" id="KW-1133">Transmembrane helix</keyword>
<keyword evidence="3" id="KW-0812">Transmembrane</keyword>
<dbReference type="Proteomes" id="UP000220768">
    <property type="component" value="Unassembled WGS sequence"/>
</dbReference>
<dbReference type="SUPFAM" id="SSF55073">
    <property type="entry name" value="Nucleotide cyclase"/>
    <property type="match status" value="1"/>
</dbReference>
<dbReference type="NCBIfam" id="TIGR00254">
    <property type="entry name" value="GGDEF"/>
    <property type="match status" value="1"/>
</dbReference>
<organism evidence="6 7">
    <name type="scientific">Rhizobium chutanense</name>
    <dbReference type="NCBI Taxonomy" id="2035448"/>
    <lineage>
        <taxon>Bacteria</taxon>
        <taxon>Pseudomonadati</taxon>
        <taxon>Pseudomonadota</taxon>
        <taxon>Alphaproteobacteria</taxon>
        <taxon>Hyphomicrobiales</taxon>
        <taxon>Rhizobiaceae</taxon>
        <taxon>Rhizobium/Agrobacterium group</taxon>
        <taxon>Rhizobium</taxon>
    </lineage>
</organism>
<comment type="caution">
    <text evidence="6">The sequence shown here is derived from an EMBL/GenBank/DDBJ whole genome shotgun (WGS) entry which is preliminary data.</text>
</comment>
<name>A0A2A6JBJ6_9HYPH</name>
<evidence type="ECO:0000313" key="6">
    <source>
        <dbReference type="EMBL" id="PDT03233.1"/>
    </source>
</evidence>
<dbReference type="InterPro" id="IPR043128">
    <property type="entry name" value="Rev_trsase/Diguanyl_cyclase"/>
</dbReference>
<evidence type="ECO:0000256" key="1">
    <source>
        <dbReference type="ARBA" id="ARBA00012528"/>
    </source>
</evidence>
<gene>
    <name evidence="6" type="ORF">CO666_16830</name>
</gene>
<evidence type="ECO:0000259" key="4">
    <source>
        <dbReference type="PROSITE" id="PS50885"/>
    </source>
</evidence>
<feature type="domain" description="GGDEF" evidence="5">
    <location>
        <begin position="513"/>
        <end position="649"/>
    </location>
</feature>
<keyword evidence="7" id="KW-1185">Reference proteome</keyword>
<keyword evidence="3" id="KW-0472">Membrane</keyword>
<dbReference type="EMBL" id="NWSV01000009">
    <property type="protein sequence ID" value="PDT03233.1"/>
    <property type="molecule type" value="Genomic_DNA"/>
</dbReference>
<evidence type="ECO:0000256" key="3">
    <source>
        <dbReference type="SAM" id="Phobius"/>
    </source>
</evidence>
<dbReference type="PANTHER" id="PTHR45138">
    <property type="entry name" value="REGULATORY COMPONENTS OF SENSORY TRANSDUCTION SYSTEM"/>
    <property type="match status" value="1"/>
</dbReference>
<dbReference type="RefSeq" id="WP_097613216.1">
    <property type="nucleotide sequence ID" value="NZ_NWSV01000009.1"/>
</dbReference>
<proteinExistence type="predicted"/>
<reference evidence="6 7" key="1">
    <citation type="submission" date="2017-09" db="EMBL/GenBank/DDBJ databases">
        <title>Comparative genomics of rhizobia isolated from Phaseolus vulgaris in China.</title>
        <authorList>
            <person name="Tong W."/>
        </authorList>
    </citation>
    <scope>NUCLEOTIDE SEQUENCE [LARGE SCALE GENOMIC DNA]</scope>
    <source>
        <strain evidence="6 7">C5</strain>
    </source>
</reference>
<dbReference type="Gene3D" id="6.10.340.10">
    <property type="match status" value="1"/>
</dbReference>
<comment type="catalytic activity">
    <reaction evidence="2">
        <text>2 GTP = 3',3'-c-di-GMP + 2 diphosphate</text>
        <dbReference type="Rhea" id="RHEA:24898"/>
        <dbReference type="ChEBI" id="CHEBI:33019"/>
        <dbReference type="ChEBI" id="CHEBI:37565"/>
        <dbReference type="ChEBI" id="CHEBI:58805"/>
        <dbReference type="EC" id="2.7.7.65"/>
    </reaction>
</comment>
<dbReference type="SMART" id="SM00267">
    <property type="entry name" value="GGDEF"/>
    <property type="match status" value="1"/>
</dbReference>
<dbReference type="InterPro" id="IPR000160">
    <property type="entry name" value="GGDEF_dom"/>
</dbReference>
<accession>A0A2A6JBJ6</accession>
<dbReference type="EC" id="2.7.7.65" evidence="1"/>
<evidence type="ECO:0000313" key="7">
    <source>
        <dbReference type="Proteomes" id="UP000220768"/>
    </source>
</evidence>
<dbReference type="InterPro" id="IPR050469">
    <property type="entry name" value="Diguanylate_Cyclase"/>
</dbReference>
<dbReference type="PROSITE" id="PS50885">
    <property type="entry name" value="HAMP"/>
    <property type="match status" value="1"/>
</dbReference>